<evidence type="ECO:0000256" key="3">
    <source>
        <dbReference type="ARBA" id="ARBA00022692"/>
    </source>
</evidence>
<keyword evidence="3" id="KW-0812">Transmembrane</keyword>
<proteinExistence type="predicted"/>
<evidence type="ECO:0000256" key="4">
    <source>
        <dbReference type="ARBA" id="ARBA00022989"/>
    </source>
</evidence>
<keyword evidence="8" id="KW-0407">Ion channel</keyword>
<evidence type="ECO:0000256" key="5">
    <source>
        <dbReference type="ARBA" id="ARBA00023065"/>
    </source>
</evidence>
<dbReference type="Gene3D" id="2.60.120.10">
    <property type="entry name" value="Jelly Rolls"/>
    <property type="match status" value="1"/>
</dbReference>
<evidence type="ECO:0000313" key="11">
    <source>
        <dbReference type="EMBL" id="CAB4748566.1"/>
    </source>
</evidence>
<accession>A0A6J6TN05</accession>
<feature type="domain" description="Cyclic nucleotide-binding" evidence="9">
    <location>
        <begin position="13"/>
        <end position="128"/>
    </location>
</feature>
<reference evidence="11" key="1">
    <citation type="submission" date="2020-05" db="EMBL/GenBank/DDBJ databases">
        <authorList>
            <person name="Chiriac C."/>
            <person name="Salcher M."/>
            <person name="Ghai R."/>
            <person name="Kavagutti S V."/>
        </authorList>
    </citation>
    <scope>NUCLEOTIDE SEQUENCE</scope>
</reference>
<comment type="subcellular location">
    <subcellularLocation>
        <location evidence="1">Membrane</location>
        <topology evidence="1">Multi-pass membrane protein</topology>
    </subcellularLocation>
</comment>
<dbReference type="InterPro" id="IPR018488">
    <property type="entry name" value="cNMP-bd_CS"/>
</dbReference>
<evidence type="ECO:0000256" key="6">
    <source>
        <dbReference type="ARBA" id="ARBA00023136"/>
    </source>
</evidence>
<dbReference type="PANTHER" id="PTHR45638:SF11">
    <property type="entry name" value="CYCLIC NUCLEOTIDE-GATED CATION CHANNEL SUBUNIT A"/>
    <property type="match status" value="1"/>
</dbReference>
<dbReference type="PROSITE" id="PS50042">
    <property type="entry name" value="CNMP_BINDING_3"/>
    <property type="match status" value="1"/>
</dbReference>
<evidence type="ECO:0000256" key="8">
    <source>
        <dbReference type="ARBA" id="ARBA00023303"/>
    </source>
</evidence>
<dbReference type="InterPro" id="IPR000595">
    <property type="entry name" value="cNMP-bd_dom"/>
</dbReference>
<sequence>MTKFVDEVANIPLFSACSKKDLQRLSRAADELSISAGTDLTVEGTIGREAFVLLSGRAAVLKAGVKVATLGPGDHFGELSLLDGGLRTATVTATTDLTVLVLSKPAFNGVLDEIPTLAHKLLVSVAHRLRESEQSLNH</sequence>
<evidence type="ECO:0000256" key="1">
    <source>
        <dbReference type="ARBA" id="ARBA00004141"/>
    </source>
</evidence>
<dbReference type="CDD" id="cd00038">
    <property type="entry name" value="CAP_ED"/>
    <property type="match status" value="1"/>
</dbReference>
<dbReference type="InterPro" id="IPR018490">
    <property type="entry name" value="cNMP-bd_dom_sf"/>
</dbReference>
<dbReference type="EMBL" id="CAEZSF010000016">
    <property type="protein sequence ID" value="CAB4530817.1"/>
    <property type="molecule type" value="Genomic_DNA"/>
</dbReference>
<protein>
    <submittedName>
        <fullName evidence="11">Unannotated protein</fullName>
    </submittedName>
</protein>
<dbReference type="GO" id="GO:0005221">
    <property type="term" value="F:intracellularly cyclic nucleotide-activated monoatomic cation channel activity"/>
    <property type="evidence" value="ECO:0007669"/>
    <property type="project" value="InterPro"/>
</dbReference>
<evidence type="ECO:0000256" key="2">
    <source>
        <dbReference type="ARBA" id="ARBA00022448"/>
    </source>
</evidence>
<evidence type="ECO:0000259" key="9">
    <source>
        <dbReference type="PROSITE" id="PS50042"/>
    </source>
</evidence>
<dbReference type="GO" id="GO:0044877">
    <property type="term" value="F:protein-containing complex binding"/>
    <property type="evidence" value="ECO:0007669"/>
    <property type="project" value="TreeGrafter"/>
</dbReference>
<name>A0A6J6TN05_9ZZZZ</name>
<dbReference type="InterPro" id="IPR050866">
    <property type="entry name" value="CNG_cation_channel"/>
</dbReference>
<keyword evidence="5" id="KW-0406">Ion transport</keyword>
<dbReference type="PROSITE" id="PS00889">
    <property type="entry name" value="CNMP_BINDING_2"/>
    <property type="match status" value="1"/>
</dbReference>
<keyword evidence="4" id="KW-1133">Transmembrane helix</keyword>
<evidence type="ECO:0000313" key="10">
    <source>
        <dbReference type="EMBL" id="CAB4530817.1"/>
    </source>
</evidence>
<organism evidence="11">
    <name type="scientific">freshwater metagenome</name>
    <dbReference type="NCBI Taxonomy" id="449393"/>
    <lineage>
        <taxon>unclassified sequences</taxon>
        <taxon>metagenomes</taxon>
        <taxon>ecological metagenomes</taxon>
    </lineage>
</organism>
<gene>
    <name evidence="10" type="ORF">UFOPK1358_00318</name>
    <name evidence="11" type="ORF">UFOPK2766_01508</name>
    <name evidence="12" type="ORF">UFOPK3519_01389</name>
</gene>
<keyword evidence="7" id="KW-1071">Ligand-gated ion channel</keyword>
<dbReference type="EMBL" id="CAEZYU010000072">
    <property type="protein sequence ID" value="CAB4748566.1"/>
    <property type="molecule type" value="Genomic_DNA"/>
</dbReference>
<dbReference type="AlphaFoldDB" id="A0A6J6TN05"/>
<keyword evidence="6" id="KW-0472">Membrane</keyword>
<dbReference type="EMBL" id="CAFBMG010000128">
    <property type="protein sequence ID" value="CAB4910617.1"/>
    <property type="molecule type" value="Genomic_DNA"/>
</dbReference>
<dbReference type="GO" id="GO:0016020">
    <property type="term" value="C:membrane"/>
    <property type="evidence" value="ECO:0007669"/>
    <property type="project" value="UniProtKB-SubCell"/>
</dbReference>
<dbReference type="PANTHER" id="PTHR45638">
    <property type="entry name" value="CYCLIC NUCLEOTIDE-GATED CATION CHANNEL SUBUNIT A"/>
    <property type="match status" value="1"/>
</dbReference>
<evidence type="ECO:0000313" key="12">
    <source>
        <dbReference type="EMBL" id="CAB4910617.1"/>
    </source>
</evidence>
<evidence type="ECO:0000256" key="7">
    <source>
        <dbReference type="ARBA" id="ARBA00023286"/>
    </source>
</evidence>
<dbReference type="InterPro" id="IPR014710">
    <property type="entry name" value="RmlC-like_jellyroll"/>
</dbReference>
<dbReference type="SMART" id="SM00100">
    <property type="entry name" value="cNMP"/>
    <property type="match status" value="1"/>
</dbReference>
<dbReference type="Pfam" id="PF00027">
    <property type="entry name" value="cNMP_binding"/>
    <property type="match status" value="1"/>
</dbReference>
<dbReference type="SUPFAM" id="SSF51206">
    <property type="entry name" value="cAMP-binding domain-like"/>
    <property type="match status" value="1"/>
</dbReference>
<keyword evidence="2" id="KW-0813">Transport</keyword>